<dbReference type="GO" id="GO:0005886">
    <property type="term" value="C:plasma membrane"/>
    <property type="evidence" value="ECO:0007669"/>
    <property type="project" value="TreeGrafter"/>
</dbReference>
<proteinExistence type="predicted"/>
<dbReference type="GO" id="GO:0070382">
    <property type="term" value="C:exocytic vesicle"/>
    <property type="evidence" value="ECO:0007669"/>
    <property type="project" value="TreeGrafter"/>
</dbReference>
<feature type="compositionally biased region" description="Basic and acidic residues" evidence="1">
    <location>
        <begin position="87"/>
        <end position="96"/>
    </location>
</feature>
<keyword evidence="5" id="KW-1185">Reference proteome</keyword>
<dbReference type="STRING" id="46731.A0A3M6URK9"/>
<organism evidence="4 5">
    <name type="scientific">Pocillopora damicornis</name>
    <name type="common">Cauliflower coral</name>
    <name type="synonym">Millepora damicornis</name>
    <dbReference type="NCBI Taxonomy" id="46731"/>
    <lineage>
        <taxon>Eukaryota</taxon>
        <taxon>Metazoa</taxon>
        <taxon>Cnidaria</taxon>
        <taxon>Anthozoa</taxon>
        <taxon>Hexacorallia</taxon>
        <taxon>Scleractinia</taxon>
        <taxon>Astrocoeniina</taxon>
        <taxon>Pocilloporidae</taxon>
        <taxon>Pocillopora</taxon>
    </lineage>
</organism>
<dbReference type="AlphaFoldDB" id="A0A3M6URK9"/>
<evidence type="ECO:0000256" key="1">
    <source>
        <dbReference type="SAM" id="MobiDB-lite"/>
    </source>
</evidence>
<dbReference type="Pfam" id="PF00168">
    <property type="entry name" value="C2"/>
    <property type="match status" value="1"/>
</dbReference>
<dbReference type="Proteomes" id="UP000275408">
    <property type="component" value="Unassembled WGS sequence"/>
</dbReference>
<feature type="region of interest" description="Disordered" evidence="1">
    <location>
        <begin position="75"/>
        <end position="96"/>
    </location>
</feature>
<feature type="transmembrane region" description="Helical" evidence="2">
    <location>
        <begin position="6"/>
        <end position="28"/>
    </location>
</feature>
<sequence length="300" mass="34313">MDTTLVYALPFVILSLLFAGLVSCLLILRRKGRRRRRLPTSSELLSKGIPVIESTEFWVPGRMGDVVGIEIQPSPRMPFSFSTPKPPQREKGNRDEAPKLKFSIQYHQASGFLEVQLIDIQNISEGSSLDEDDDEFYDSIFTFADVQLTQQEETKQRMRLMSRRRRRRHKSFEIEMSYEELQLQTLQFCVMGFDRYSRQKVIGDVLLPLAELAQEGVDITKELVIWRDIQTSQPVLNRICKSFYDSFLKKKIIKRGIVSARLCCAFKLGSAGSFPEQRLLIEPGSGVVKEIVGSGVVKEI</sequence>
<dbReference type="GO" id="GO:0000149">
    <property type="term" value="F:SNARE binding"/>
    <property type="evidence" value="ECO:0007669"/>
    <property type="project" value="TreeGrafter"/>
</dbReference>
<dbReference type="GO" id="GO:0001786">
    <property type="term" value="F:phosphatidylserine binding"/>
    <property type="evidence" value="ECO:0007669"/>
    <property type="project" value="TreeGrafter"/>
</dbReference>
<feature type="domain" description="C2" evidence="3">
    <location>
        <begin position="125"/>
        <end position="215"/>
    </location>
</feature>
<evidence type="ECO:0000256" key="2">
    <source>
        <dbReference type="SAM" id="Phobius"/>
    </source>
</evidence>
<dbReference type="GO" id="GO:0005544">
    <property type="term" value="F:calcium-dependent phospholipid binding"/>
    <property type="evidence" value="ECO:0007669"/>
    <property type="project" value="TreeGrafter"/>
</dbReference>
<reference evidence="4 5" key="1">
    <citation type="journal article" date="2018" name="Sci. Rep.">
        <title>Comparative analysis of the Pocillopora damicornis genome highlights role of immune system in coral evolution.</title>
        <authorList>
            <person name="Cunning R."/>
            <person name="Bay R.A."/>
            <person name="Gillette P."/>
            <person name="Baker A.C."/>
            <person name="Traylor-Knowles N."/>
        </authorList>
    </citation>
    <scope>NUCLEOTIDE SEQUENCE [LARGE SCALE GENOMIC DNA]</scope>
    <source>
        <strain evidence="4">RSMAS</strain>
        <tissue evidence="4">Whole animal</tissue>
    </source>
</reference>
<keyword evidence="2" id="KW-0472">Membrane</keyword>
<keyword evidence="2" id="KW-0812">Transmembrane</keyword>
<dbReference type="InterPro" id="IPR000008">
    <property type="entry name" value="C2_dom"/>
</dbReference>
<dbReference type="SUPFAM" id="SSF49562">
    <property type="entry name" value="C2 domain (Calcium/lipid-binding domain, CaLB)"/>
    <property type="match status" value="1"/>
</dbReference>
<dbReference type="GO" id="GO:0030276">
    <property type="term" value="F:clathrin binding"/>
    <property type="evidence" value="ECO:0007669"/>
    <property type="project" value="TreeGrafter"/>
</dbReference>
<name>A0A3M6URK9_POCDA</name>
<comment type="caution">
    <text evidence="4">The sequence shown here is derived from an EMBL/GenBank/DDBJ whole genome shotgun (WGS) entry which is preliminary data.</text>
</comment>
<protein>
    <recommendedName>
        <fullName evidence="3">C2 domain-containing protein</fullName>
    </recommendedName>
</protein>
<dbReference type="PANTHER" id="PTHR10024">
    <property type="entry name" value="SYNAPTOTAGMIN"/>
    <property type="match status" value="1"/>
</dbReference>
<accession>A0A3M6URK9</accession>
<dbReference type="GO" id="GO:0017156">
    <property type="term" value="P:calcium-ion regulated exocytosis"/>
    <property type="evidence" value="ECO:0007669"/>
    <property type="project" value="TreeGrafter"/>
</dbReference>
<dbReference type="EMBL" id="RCHS01000860">
    <property type="protein sequence ID" value="RMX56353.1"/>
    <property type="molecule type" value="Genomic_DNA"/>
</dbReference>
<keyword evidence="2" id="KW-1133">Transmembrane helix</keyword>
<dbReference type="InterPro" id="IPR035892">
    <property type="entry name" value="C2_domain_sf"/>
</dbReference>
<evidence type="ECO:0000313" key="5">
    <source>
        <dbReference type="Proteomes" id="UP000275408"/>
    </source>
</evidence>
<evidence type="ECO:0000259" key="3">
    <source>
        <dbReference type="Pfam" id="PF00168"/>
    </source>
</evidence>
<gene>
    <name evidence="4" type="ORF">pdam_00004448</name>
</gene>
<dbReference type="Gene3D" id="2.60.40.150">
    <property type="entry name" value="C2 domain"/>
    <property type="match status" value="1"/>
</dbReference>
<dbReference type="GO" id="GO:0005509">
    <property type="term" value="F:calcium ion binding"/>
    <property type="evidence" value="ECO:0007669"/>
    <property type="project" value="TreeGrafter"/>
</dbReference>
<evidence type="ECO:0000313" key="4">
    <source>
        <dbReference type="EMBL" id="RMX56353.1"/>
    </source>
</evidence>